<proteinExistence type="predicted"/>
<evidence type="ECO:0000313" key="2">
    <source>
        <dbReference type="EMBL" id="TNN47713.1"/>
    </source>
</evidence>
<feature type="region of interest" description="Disordered" evidence="1">
    <location>
        <begin position="125"/>
        <end position="182"/>
    </location>
</feature>
<dbReference type="AlphaFoldDB" id="A0A4Z2G499"/>
<evidence type="ECO:0000256" key="1">
    <source>
        <dbReference type="SAM" id="MobiDB-lite"/>
    </source>
</evidence>
<keyword evidence="3" id="KW-1185">Reference proteome</keyword>
<accession>A0A4Z2G499</accession>
<name>A0A4Z2G499_9TELE</name>
<organism evidence="2 3">
    <name type="scientific">Liparis tanakae</name>
    <name type="common">Tanaka's snailfish</name>
    <dbReference type="NCBI Taxonomy" id="230148"/>
    <lineage>
        <taxon>Eukaryota</taxon>
        <taxon>Metazoa</taxon>
        <taxon>Chordata</taxon>
        <taxon>Craniata</taxon>
        <taxon>Vertebrata</taxon>
        <taxon>Euteleostomi</taxon>
        <taxon>Actinopterygii</taxon>
        <taxon>Neopterygii</taxon>
        <taxon>Teleostei</taxon>
        <taxon>Neoteleostei</taxon>
        <taxon>Acanthomorphata</taxon>
        <taxon>Eupercaria</taxon>
        <taxon>Perciformes</taxon>
        <taxon>Cottioidei</taxon>
        <taxon>Cottales</taxon>
        <taxon>Liparidae</taxon>
        <taxon>Liparis</taxon>
    </lineage>
</organism>
<reference evidence="2 3" key="1">
    <citation type="submission" date="2019-03" db="EMBL/GenBank/DDBJ databases">
        <title>First draft genome of Liparis tanakae, snailfish: a comprehensive survey of snailfish specific genes.</title>
        <authorList>
            <person name="Kim W."/>
            <person name="Song I."/>
            <person name="Jeong J.-H."/>
            <person name="Kim D."/>
            <person name="Kim S."/>
            <person name="Ryu S."/>
            <person name="Song J.Y."/>
            <person name="Lee S.K."/>
        </authorList>
    </citation>
    <scope>NUCLEOTIDE SEQUENCE [LARGE SCALE GENOMIC DNA]</scope>
    <source>
        <tissue evidence="2">Muscle</tissue>
    </source>
</reference>
<protein>
    <submittedName>
        <fullName evidence="2">Uncharacterized protein</fullName>
    </submittedName>
</protein>
<dbReference type="Proteomes" id="UP000314294">
    <property type="component" value="Unassembled WGS sequence"/>
</dbReference>
<dbReference type="EMBL" id="SRLO01000727">
    <property type="protein sequence ID" value="TNN47713.1"/>
    <property type="molecule type" value="Genomic_DNA"/>
</dbReference>
<evidence type="ECO:0000313" key="3">
    <source>
        <dbReference type="Proteomes" id="UP000314294"/>
    </source>
</evidence>
<sequence length="196" mass="20665">MHSLRVSCTFCVMAAGGGRRGAAGCGAPPRAASCRLRSARRCSSVQSPHRKVCYDAAVTLLLVGVLICLHLPRYRSHRPAPPVAAATCGGEASWRGLLAGPPGEASWRGAGRLLLTLSLASVLGEPTTQPRCEEAEEGEEGAGAEEGEEHREHMTTTGREEEEEEEEEEAATHEPGSGDSVCSVLALVLPHLMKTS</sequence>
<feature type="compositionally biased region" description="Acidic residues" evidence="1">
    <location>
        <begin position="160"/>
        <end position="169"/>
    </location>
</feature>
<gene>
    <name evidence="2" type="ORF">EYF80_042090</name>
</gene>
<feature type="compositionally biased region" description="Acidic residues" evidence="1">
    <location>
        <begin position="134"/>
        <end position="147"/>
    </location>
</feature>
<comment type="caution">
    <text evidence="2">The sequence shown here is derived from an EMBL/GenBank/DDBJ whole genome shotgun (WGS) entry which is preliminary data.</text>
</comment>